<name>A0A2U3KAU0_9FIRM</name>
<accession>A0A2U3KAU0</accession>
<evidence type="ECO:0000313" key="1">
    <source>
        <dbReference type="EMBL" id="SPF36773.1"/>
    </source>
</evidence>
<sequence>MGTTSSPSIQTFNTPVPLFNLGAGANAPACPSVSVTGLNASHLNDNTSPVIALTTGEDGTISVTLADGNVNYVANSGSTTAKNSYIVDPGTLISQQNLVIFSNSAQAGKMGSIVLNWGSSPN</sequence>
<evidence type="ECO:0000313" key="2">
    <source>
        <dbReference type="Proteomes" id="UP000238916"/>
    </source>
</evidence>
<gene>
    <name evidence="1" type="ORF">SBF1_1680001</name>
</gene>
<dbReference type="EMBL" id="OMOF01000077">
    <property type="protein sequence ID" value="SPF36773.1"/>
    <property type="molecule type" value="Genomic_DNA"/>
</dbReference>
<dbReference type="AlphaFoldDB" id="A0A2U3KAU0"/>
<dbReference type="Proteomes" id="UP000238916">
    <property type="component" value="Unassembled WGS sequence"/>
</dbReference>
<organism evidence="1 2">
    <name type="scientific">Candidatus Desulfosporosinus infrequens</name>
    <dbReference type="NCBI Taxonomy" id="2043169"/>
    <lineage>
        <taxon>Bacteria</taxon>
        <taxon>Bacillati</taxon>
        <taxon>Bacillota</taxon>
        <taxon>Clostridia</taxon>
        <taxon>Eubacteriales</taxon>
        <taxon>Desulfitobacteriaceae</taxon>
        <taxon>Desulfosporosinus</taxon>
    </lineage>
</organism>
<protein>
    <submittedName>
        <fullName evidence="1">Uncharacterized protein</fullName>
    </submittedName>
</protein>
<proteinExistence type="predicted"/>
<reference evidence="2" key="1">
    <citation type="submission" date="2018-02" db="EMBL/GenBank/DDBJ databases">
        <authorList>
            <person name="Hausmann B."/>
        </authorList>
    </citation>
    <scope>NUCLEOTIDE SEQUENCE [LARGE SCALE GENOMIC DNA]</scope>
    <source>
        <strain evidence="2">Peat soil MAG SbF1</strain>
    </source>
</reference>